<name>A0A9P7Y6H4_9HELO</name>
<dbReference type="InterPro" id="IPR000719">
    <property type="entry name" value="Prot_kinase_dom"/>
</dbReference>
<keyword evidence="3" id="KW-1185">Reference proteome</keyword>
<dbReference type="OrthoDB" id="1911848at2759"/>
<dbReference type="Gene3D" id="1.10.510.10">
    <property type="entry name" value="Transferase(Phosphotransferase) domain 1"/>
    <property type="match status" value="1"/>
</dbReference>
<dbReference type="AlphaFoldDB" id="A0A9P7Y6H4"/>
<reference evidence="2" key="1">
    <citation type="journal article" date="2021" name="IMA Fungus">
        <title>Genomic characterization of three marine fungi, including Emericellopsis atlantica sp. nov. with signatures of a generalist lifestyle and marine biomass degradation.</title>
        <authorList>
            <person name="Hagestad O.C."/>
            <person name="Hou L."/>
            <person name="Andersen J.H."/>
            <person name="Hansen E.H."/>
            <person name="Altermark B."/>
            <person name="Li C."/>
            <person name="Kuhnert E."/>
            <person name="Cox R.J."/>
            <person name="Crous P.W."/>
            <person name="Spatafora J.W."/>
            <person name="Lail K."/>
            <person name="Amirebrahimi M."/>
            <person name="Lipzen A."/>
            <person name="Pangilinan J."/>
            <person name="Andreopoulos W."/>
            <person name="Hayes R.D."/>
            <person name="Ng V."/>
            <person name="Grigoriev I.V."/>
            <person name="Jackson S.A."/>
            <person name="Sutton T.D.S."/>
            <person name="Dobson A.D.W."/>
            <person name="Rama T."/>
        </authorList>
    </citation>
    <scope>NUCLEOTIDE SEQUENCE</scope>
    <source>
        <strain evidence="2">TRa018bII</strain>
    </source>
</reference>
<dbReference type="GO" id="GO:0005524">
    <property type="term" value="F:ATP binding"/>
    <property type="evidence" value="ECO:0007669"/>
    <property type="project" value="InterPro"/>
</dbReference>
<comment type="caution">
    <text evidence="2">The sequence shown here is derived from an EMBL/GenBank/DDBJ whole genome shotgun (WGS) entry which is preliminary data.</text>
</comment>
<evidence type="ECO:0000313" key="3">
    <source>
        <dbReference type="Proteomes" id="UP000824998"/>
    </source>
</evidence>
<accession>A0A9P7Y6H4</accession>
<dbReference type="PANTHER" id="PTHR37542">
    <property type="entry name" value="HELO DOMAIN-CONTAINING PROTEIN-RELATED"/>
    <property type="match status" value="1"/>
</dbReference>
<dbReference type="SUPFAM" id="SSF56112">
    <property type="entry name" value="Protein kinase-like (PK-like)"/>
    <property type="match status" value="1"/>
</dbReference>
<gene>
    <name evidence="2" type="ORF">BJ875DRAFT_528614</name>
</gene>
<dbReference type="EMBL" id="MU252063">
    <property type="protein sequence ID" value="KAG9228130.1"/>
    <property type="molecule type" value="Genomic_DNA"/>
</dbReference>
<sequence length="428" mass="49384">MRGLTLTTVAQEAEDSSGRKQVAWLLWKKKRMNGLVEEYEKWNERLFAIVQLHMLAKATFAITEVSAPANKTLGAMKKDINVRILGLDDEMILTQMASCESLEWKHLEVRHHGINLDGEAQKLPCGTYDGHDVVVDFKSFVPKLRGEKEEPGQNPQESVMNRIRQLATLLNHSRSSRFRLLPCHGFFQDLEIPRFGFIFETPPGRHRKPLSLYQFLSSTSGSRNLAQKPALDHRLPLALILAIALGQFHSVSWVHKSMRSENIVFFLADIQDRDWRLWLQDPWIMGFEYAREDPGLSEDNRIIDARQEIYRHPEQWGQPTRRFHKIHDIYSLGVVMLEIGLWKPAEDLEKDGFRLVRPAESTDVKRMFEKQARDKLPFLTGHLYASVVVKCLTGNILDNESGEKPTFEEAYHSSIVEALRACRLHCNY</sequence>
<evidence type="ECO:0000259" key="1">
    <source>
        <dbReference type="PROSITE" id="PS50011"/>
    </source>
</evidence>
<dbReference type="GO" id="GO:0004672">
    <property type="term" value="F:protein kinase activity"/>
    <property type="evidence" value="ECO:0007669"/>
    <property type="project" value="InterPro"/>
</dbReference>
<dbReference type="Proteomes" id="UP000824998">
    <property type="component" value="Unassembled WGS sequence"/>
</dbReference>
<protein>
    <recommendedName>
        <fullName evidence="1">Protein kinase domain-containing protein</fullName>
    </recommendedName>
</protein>
<dbReference type="InterPro" id="IPR011009">
    <property type="entry name" value="Kinase-like_dom_sf"/>
</dbReference>
<dbReference type="PROSITE" id="PS50011">
    <property type="entry name" value="PROTEIN_KINASE_DOM"/>
    <property type="match status" value="1"/>
</dbReference>
<evidence type="ECO:0000313" key="2">
    <source>
        <dbReference type="EMBL" id="KAG9228130.1"/>
    </source>
</evidence>
<dbReference type="PANTHER" id="PTHR37542:SF3">
    <property type="entry name" value="PRION-INHIBITION AND PROPAGATION HELO DOMAIN-CONTAINING PROTEIN"/>
    <property type="match status" value="1"/>
</dbReference>
<organism evidence="2 3">
    <name type="scientific">Amylocarpus encephaloides</name>
    <dbReference type="NCBI Taxonomy" id="45428"/>
    <lineage>
        <taxon>Eukaryota</taxon>
        <taxon>Fungi</taxon>
        <taxon>Dikarya</taxon>
        <taxon>Ascomycota</taxon>
        <taxon>Pezizomycotina</taxon>
        <taxon>Leotiomycetes</taxon>
        <taxon>Helotiales</taxon>
        <taxon>Helotiales incertae sedis</taxon>
        <taxon>Amylocarpus</taxon>
    </lineage>
</organism>
<feature type="domain" description="Protein kinase" evidence="1">
    <location>
        <begin position="106"/>
        <end position="415"/>
    </location>
</feature>
<proteinExistence type="predicted"/>